<sequence length="507" mass="58233">MWENSWLAYLVTGLLLVITCLVFVNFYVYSYWKRHGLIQAKTSFPWGSLGDFVLSKKCIHEVYDEIYKQGDGHPVIGYYSFFTPALVVRDPDLLKSILVRNYDSFSERGVYSNRAIDPLSHHLFSSPGDQHRKMRHVLSPSFSDNKMRYMFETMQACSTKLGEHLSSLVPRGAEGMTLKIKEITNNYGLNVIASTAVGIDHNSFEKENPLADAALKVTDPDDLMQGLRFILSFVSPKIAKFFNMRFTPKGVSDFYIDMVDKIVNYRKSHNVVRKDFMQVLLNLNEEIEKSKESDGREPLSLDEMASQTFLFILAGHETTSASLCFLLYELAVNQEMQQKLYDEIKSVDGDITYETIKELEYMDMIFNEMLRKYPAAPVLIRLCVKDFILPNGFLIRKGTQVMIPVYALQKDPKYFPQPDKFEPERFSKRAPIYEIVPFSFIPFGEGPRYCIGKRFGIASVKLGLIHILSKFKVLPASDTKIPLEIEKKTFVLNPYKDLTLKLVARDT</sequence>
<dbReference type="GO" id="GO:0005789">
    <property type="term" value="C:endoplasmic reticulum membrane"/>
    <property type="evidence" value="ECO:0007669"/>
    <property type="project" value="UniProtKB-SubCell"/>
</dbReference>
<name>A0A2I8B6N3_NILLU</name>
<evidence type="ECO:0000256" key="1">
    <source>
        <dbReference type="ARBA" id="ARBA00001971"/>
    </source>
</evidence>
<evidence type="ECO:0000256" key="3">
    <source>
        <dbReference type="ARBA" id="ARBA00004406"/>
    </source>
</evidence>
<evidence type="ECO:0000313" key="16">
    <source>
        <dbReference type="EMBL" id="AUT13963.1"/>
    </source>
</evidence>
<evidence type="ECO:0000256" key="5">
    <source>
        <dbReference type="ARBA" id="ARBA00022617"/>
    </source>
</evidence>
<keyword evidence="15" id="KW-0812">Transmembrane</keyword>
<comment type="similarity">
    <text evidence="4 14">Belongs to the cytochrome P450 family.</text>
</comment>
<dbReference type="GO" id="GO:0016705">
    <property type="term" value="F:oxidoreductase activity, acting on paired donors, with incorporation or reduction of molecular oxygen"/>
    <property type="evidence" value="ECO:0007669"/>
    <property type="project" value="InterPro"/>
</dbReference>
<evidence type="ECO:0000256" key="4">
    <source>
        <dbReference type="ARBA" id="ARBA00010617"/>
    </source>
</evidence>
<evidence type="ECO:0000256" key="14">
    <source>
        <dbReference type="RuleBase" id="RU000461"/>
    </source>
</evidence>
<keyword evidence="5 13" id="KW-0349">Heme</keyword>
<accession>A0A2I8B6N3</accession>
<dbReference type="InterPro" id="IPR002401">
    <property type="entry name" value="Cyt_P450_E_grp-I"/>
</dbReference>
<comment type="cofactor">
    <cofactor evidence="1 13">
        <name>heme</name>
        <dbReference type="ChEBI" id="CHEBI:30413"/>
    </cofactor>
</comment>
<dbReference type="PANTHER" id="PTHR24292">
    <property type="entry name" value="CYTOCHROME P450"/>
    <property type="match status" value="1"/>
</dbReference>
<evidence type="ECO:0000256" key="10">
    <source>
        <dbReference type="ARBA" id="ARBA00023004"/>
    </source>
</evidence>
<dbReference type="CDD" id="cd11056">
    <property type="entry name" value="CYP6-like"/>
    <property type="match status" value="1"/>
</dbReference>
<keyword evidence="6 13" id="KW-0479">Metal-binding</keyword>
<dbReference type="Pfam" id="PF00067">
    <property type="entry name" value="p450"/>
    <property type="match status" value="1"/>
</dbReference>
<evidence type="ECO:0000256" key="7">
    <source>
        <dbReference type="ARBA" id="ARBA00022824"/>
    </source>
</evidence>
<keyword evidence="15" id="KW-1133">Transmembrane helix</keyword>
<keyword evidence="7" id="KW-0256">Endoplasmic reticulum</keyword>
<dbReference type="PANTHER" id="PTHR24292:SF93">
    <property type="entry name" value="CYTOCHROME P450 310A1-RELATED"/>
    <property type="match status" value="1"/>
</dbReference>
<feature type="transmembrane region" description="Helical" evidence="15">
    <location>
        <begin position="6"/>
        <end position="29"/>
    </location>
</feature>
<keyword evidence="8" id="KW-0492">Microsome</keyword>
<feature type="binding site" description="axial binding residue" evidence="13">
    <location>
        <position position="450"/>
    </location>
    <ligand>
        <name>heme</name>
        <dbReference type="ChEBI" id="CHEBI:30413"/>
    </ligand>
    <ligandPart>
        <name>Fe</name>
        <dbReference type="ChEBI" id="CHEBI:18248"/>
    </ligandPart>
</feature>
<dbReference type="GO" id="GO:0004497">
    <property type="term" value="F:monooxygenase activity"/>
    <property type="evidence" value="ECO:0007669"/>
    <property type="project" value="UniProtKB-KW"/>
</dbReference>
<keyword evidence="12 15" id="KW-0472">Membrane</keyword>
<dbReference type="AlphaFoldDB" id="A0A2I8B6N3"/>
<dbReference type="InterPro" id="IPR001128">
    <property type="entry name" value="Cyt_P450"/>
</dbReference>
<dbReference type="GO" id="GO:0020037">
    <property type="term" value="F:heme binding"/>
    <property type="evidence" value="ECO:0007669"/>
    <property type="project" value="InterPro"/>
</dbReference>
<evidence type="ECO:0000256" key="13">
    <source>
        <dbReference type="PIRSR" id="PIRSR602401-1"/>
    </source>
</evidence>
<evidence type="ECO:0000256" key="9">
    <source>
        <dbReference type="ARBA" id="ARBA00023002"/>
    </source>
</evidence>
<dbReference type="FunFam" id="1.10.630.10:FF:000042">
    <property type="entry name" value="Cytochrome P450"/>
    <property type="match status" value="1"/>
</dbReference>
<proteinExistence type="inferred from homology"/>
<evidence type="ECO:0000256" key="15">
    <source>
        <dbReference type="SAM" id="Phobius"/>
    </source>
</evidence>
<dbReference type="OrthoDB" id="2789670at2759"/>
<evidence type="ECO:0000256" key="12">
    <source>
        <dbReference type="ARBA" id="ARBA00023136"/>
    </source>
</evidence>
<keyword evidence="10 13" id="KW-0408">Iron</keyword>
<dbReference type="PROSITE" id="PS00086">
    <property type="entry name" value="CYTOCHROME_P450"/>
    <property type="match status" value="1"/>
</dbReference>
<comment type="subcellular location">
    <subcellularLocation>
        <location evidence="3">Endoplasmic reticulum membrane</location>
        <topology evidence="3">Peripheral membrane protein</topology>
    </subcellularLocation>
    <subcellularLocation>
        <location evidence="2">Microsome membrane</location>
        <topology evidence="2">Peripheral membrane protein</topology>
    </subcellularLocation>
</comment>
<evidence type="ECO:0000256" key="6">
    <source>
        <dbReference type="ARBA" id="ARBA00022723"/>
    </source>
</evidence>
<gene>
    <name evidence="16" type="primary">cyp6er1</name>
</gene>
<dbReference type="EMBL" id="MF970460">
    <property type="protein sequence ID" value="AUT13963.1"/>
    <property type="molecule type" value="Genomic_DNA"/>
</dbReference>
<dbReference type="InterPro" id="IPR017972">
    <property type="entry name" value="Cyt_P450_CS"/>
</dbReference>
<organism evidence="16">
    <name type="scientific">Nilaparvata lugens</name>
    <name type="common">Brown planthopper</name>
    <dbReference type="NCBI Taxonomy" id="108931"/>
    <lineage>
        <taxon>Eukaryota</taxon>
        <taxon>Metazoa</taxon>
        <taxon>Ecdysozoa</taxon>
        <taxon>Arthropoda</taxon>
        <taxon>Hexapoda</taxon>
        <taxon>Insecta</taxon>
        <taxon>Pterygota</taxon>
        <taxon>Neoptera</taxon>
        <taxon>Paraneoptera</taxon>
        <taxon>Hemiptera</taxon>
        <taxon>Auchenorrhyncha</taxon>
        <taxon>Fulgoroidea</taxon>
        <taxon>Delphacidae</taxon>
        <taxon>Delphacinae</taxon>
        <taxon>Nilaparvata</taxon>
    </lineage>
</organism>
<dbReference type="PRINTS" id="PR00463">
    <property type="entry name" value="EP450I"/>
</dbReference>
<keyword evidence="9 14" id="KW-0560">Oxidoreductase</keyword>
<evidence type="ECO:0000256" key="8">
    <source>
        <dbReference type="ARBA" id="ARBA00022848"/>
    </source>
</evidence>
<protein>
    <submittedName>
        <fullName evidence="16">Cytochrome P450 CYP6ER1 variant vC</fullName>
    </submittedName>
</protein>
<reference evidence="16" key="1">
    <citation type="journal article" date="2018" name="Curr. Biol.">
        <title>Neofunctionalization of Duplicated P450 Genes Drives the Evolution of Insecticide Resistance in the Brown Planthopper.</title>
        <authorList>
            <person name="Zimmer C.T."/>
            <person name="Garrood W.T."/>
            <person name="Singh K.S."/>
            <person name="Randall E."/>
            <person name="Lueke B."/>
            <person name="Gutbrod O."/>
            <person name="Matthiesen S."/>
            <person name="Kohler M."/>
            <person name="Nauen R."/>
            <person name="Davies T.G.E."/>
            <person name="Bass C."/>
        </authorList>
    </citation>
    <scope>NUCLEOTIDE SEQUENCE</scope>
    <source>
        <strain evidence="16">C</strain>
    </source>
</reference>
<dbReference type="GO" id="GO:0005506">
    <property type="term" value="F:iron ion binding"/>
    <property type="evidence" value="ECO:0007669"/>
    <property type="project" value="InterPro"/>
</dbReference>
<dbReference type="InterPro" id="IPR036396">
    <property type="entry name" value="Cyt_P450_sf"/>
</dbReference>
<dbReference type="Gene3D" id="1.10.630.10">
    <property type="entry name" value="Cytochrome P450"/>
    <property type="match status" value="1"/>
</dbReference>
<dbReference type="SUPFAM" id="SSF48264">
    <property type="entry name" value="Cytochrome P450"/>
    <property type="match status" value="1"/>
</dbReference>
<evidence type="ECO:0000256" key="11">
    <source>
        <dbReference type="ARBA" id="ARBA00023033"/>
    </source>
</evidence>
<keyword evidence="11 14" id="KW-0503">Monooxygenase</keyword>
<evidence type="ECO:0000256" key="2">
    <source>
        <dbReference type="ARBA" id="ARBA00004174"/>
    </source>
</evidence>
<dbReference type="InterPro" id="IPR050476">
    <property type="entry name" value="Insect_CytP450_Detox"/>
</dbReference>
<dbReference type="PRINTS" id="PR00385">
    <property type="entry name" value="P450"/>
</dbReference>